<feature type="active site" description="Acyl-ester intermediate" evidence="5">
    <location>
        <position position="219"/>
    </location>
</feature>
<evidence type="ECO:0000256" key="4">
    <source>
        <dbReference type="ARBA" id="ARBA00022801"/>
    </source>
</evidence>
<evidence type="ECO:0000256" key="2">
    <source>
        <dbReference type="ARBA" id="ARBA00009199"/>
    </source>
</evidence>
<feature type="domain" description="Amidase" evidence="7">
    <location>
        <begin position="61"/>
        <end position="545"/>
    </location>
</feature>
<dbReference type="EC" id="3.5.1.4" evidence="3"/>
<dbReference type="STRING" id="1392247.A0A3N4L588"/>
<evidence type="ECO:0000313" key="8">
    <source>
        <dbReference type="EMBL" id="RPB16662.1"/>
    </source>
</evidence>
<dbReference type="FunFam" id="3.90.1300.10:FF:000003">
    <property type="entry name" value="Amidase signature enzyme"/>
    <property type="match status" value="1"/>
</dbReference>
<feature type="active site" description="Charge relay system" evidence="5">
    <location>
        <position position="195"/>
    </location>
</feature>
<dbReference type="PIRSF" id="PIRSF001221">
    <property type="entry name" value="Amidase_fungi"/>
    <property type="match status" value="1"/>
</dbReference>
<evidence type="ECO:0000313" key="9">
    <source>
        <dbReference type="Proteomes" id="UP000277580"/>
    </source>
</evidence>
<feature type="active site" description="Charge relay system" evidence="5">
    <location>
        <position position="120"/>
    </location>
</feature>
<dbReference type="PANTHER" id="PTHR46072">
    <property type="entry name" value="AMIDASE-RELATED-RELATED"/>
    <property type="match status" value="1"/>
</dbReference>
<feature type="binding site" evidence="6">
    <location>
        <begin position="216"/>
        <end position="219"/>
    </location>
    <ligand>
        <name>substrate</name>
    </ligand>
</feature>
<evidence type="ECO:0000256" key="5">
    <source>
        <dbReference type="PIRSR" id="PIRSR001221-1"/>
    </source>
</evidence>
<feature type="binding site" evidence="6">
    <location>
        <position position="169"/>
    </location>
    <ligand>
        <name>substrate</name>
    </ligand>
</feature>
<comment type="similarity">
    <text evidence="2">Belongs to the amidase family.</text>
</comment>
<keyword evidence="9" id="KW-1185">Reference proteome</keyword>
<dbReference type="InParanoid" id="A0A3N4L588"/>
<dbReference type="Pfam" id="PF01425">
    <property type="entry name" value="Amidase"/>
    <property type="match status" value="1"/>
</dbReference>
<dbReference type="OrthoDB" id="6428749at2759"/>
<dbReference type="Proteomes" id="UP000277580">
    <property type="component" value="Unassembled WGS sequence"/>
</dbReference>
<keyword evidence="4" id="KW-0378">Hydrolase</keyword>
<sequence>MLSYLTHRRNCKEKQASRASAIASLPAVYHEPLTLPDITILTTPVSITSSLVRKGDWKPIEILHAYGKRTLQAHAQTNCITEVLIPKAEEWLAHSTASGRDTDAGVNLSGPLAGIPVSLKDTANVAGYDSCIGYSKYTKRPAREDAPLIRLLRDAGAVPFVKTNIPITLLSFESTNPVFGRASNPHNARYSPGGSTGGEAALLAFGGSRIGVGTDVAGSVRVPAHYCGIYALRCSTGRFPRSGCMSAMAGQEGVPAVYSPMAKTMPDLSYFLGAVIGMEPWKYDHTVHPLPWQPFLPDRPMRWGVMRSDDVVPPSPACARALETAIAALKSQGEQITELDNVPNNLTSLRVAAHLLNADGGTTYTSHFTSAFEANDPGVAQMRFYFRLPRLVKRLYCAYVRYIRRDAKWADCLSGWHARSAEEQWKLVIERENIKKAWFDYWEEQDLDFVLTVPNALPAVPEGGMKRGFASCGYTFLWNLVDYASGVLPVTKVDAVKDALPSGFLKSLDNQIAKNAFVDYDATAMAGLPVGIQVVTKRLEEEKCLWGMQRVVECLGMVGDTYQEIEVKVG</sequence>
<evidence type="ECO:0000259" key="7">
    <source>
        <dbReference type="Pfam" id="PF01425"/>
    </source>
</evidence>
<dbReference type="GO" id="GO:0004040">
    <property type="term" value="F:amidase activity"/>
    <property type="evidence" value="ECO:0007669"/>
    <property type="project" value="UniProtKB-EC"/>
</dbReference>
<protein>
    <recommendedName>
        <fullName evidence="3">amidase</fullName>
        <ecNumber evidence="3">3.5.1.4</ecNumber>
    </recommendedName>
</protein>
<comment type="catalytic activity">
    <reaction evidence="1">
        <text>a monocarboxylic acid amide + H2O = a monocarboxylate + NH4(+)</text>
        <dbReference type="Rhea" id="RHEA:12020"/>
        <dbReference type="ChEBI" id="CHEBI:15377"/>
        <dbReference type="ChEBI" id="CHEBI:28938"/>
        <dbReference type="ChEBI" id="CHEBI:35757"/>
        <dbReference type="ChEBI" id="CHEBI:83628"/>
        <dbReference type="EC" id="3.5.1.4"/>
    </reaction>
</comment>
<evidence type="ECO:0000256" key="6">
    <source>
        <dbReference type="PIRSR" id="PIRSR001221-2"/>
    </source>
</evidence>
<reference evidence="8 9" key="1">
    <citation type="journal article" date="2018" name="Nat. Ecol. Evol.">
        <title>Pezizomycetes genomes reveal the molecular basis of ectomycorrhizal truffle lifestyle.</title>
        <authorList>
            <person name="Murat C."/>
            <person name="Payen T."/>
            <person name="Noel B."/>
            <person name="Kuo A."/>
            <person name="Morin E."/>
            <person name="Chen J."/>
            <person name="Kohler A."/>
            <person name="Krizsan K."/>
            <person name="Balestrini R."/>
            <person name="Da Silva C."/>
            <person name="Montanini B."/>
            <person name="Hainaut M."/>
            <person name="Levati E."/>
            <person name="Barry K.W."/>
            <person name="Belfiori B."/>
            <person name="Cichocki N."/>
            <person name="Clum A."/>
            <person name="Dockter R.B."/>
            <person name="Fauchery L."/>
            <person name="Guy J."/>
            <person name="Iotti M."/>
            <person name="Le Tacon F."/>
            <person name="Lindquist E.A."/>
            <person name="Lipzen A."/>
            <person name="Malagnac F."/>
            <person name="Mello A."/>
            <person name="Molinier V."/>
            <person name="Miyauchi S."/>
            <person name="Poulain J."/>
            <person name="Riccioni C."/>
            <person name="Rubini A."/>
            <person name="Sitrit Y."/>
            <person name="Splivallo R."/>
            <person name="Traeger S."/>
            <person name="Wang M."/>
            <person name="Zifcakova L."/>
            <person name="Wipf D."/>
            <person name="Zambonelli A."/>
            <person name="Paolocci F."/>
            <person name="Nowrousian M."/>
            <person name="Ottonello S."/>
            <person name="Baldrian P."/>
            <person name="Spatafora J.W."/>
            <person name="Henrissat B."/>
            <person name="Nagy L.G."/>
            <person name="Aury J.M."/>
            <person name="Wincker P."/>
            <person name="Grigoriev I.V."/>
            <person name="Bonfante P."/>
            <person name="Martin F.M."/>
        </authorList>
    </citation>
    <scope>NUCLEOTIDE SEQUENCE [LARGE SCALE GENOMIC DNA]</scope>
    <source>
        <strain evidence="8 9">CCBAS932</strain>
    </source>
</reference>
<dbReference type="Gene3D" id="3.90.1300.10">
    <property type="entry name" value="Amidase signature (AS) domain"/>
    <property type="match status" value="1"/>
</dbReference>
<proteinExistence type="inferred from homology"/>
<dbReference type="InterPro" id="IPR036928">
    <property type="entry name" value="AS_sf"/>
</dbReference>
<gene>
    <name evidence="8" type="ORF">P167DRAFT_516806</name>
</gene>
<accession>A0A3N4L588</accession>
<evidence type="ECO:0000256" key="3">
    <source>
        <dbReference type="ARBA" id="ARBA00012922"/>
    </source>
</evidence>
<feature type="binding site" evidence="6">
    <location>
        <position position="195"/>
    </location>
    <ligand>
        <name>substrate</name>
    </ligand>
</feature>
<dbReference type="SUPFAM" id="SSF75304">
    <property type="entry name" value="Amidase signature (AS) enzymes"/>
    <property type="match status" value="1"/>
</dbReference>
<dbReference type="AlphaFoldDB" id="A0A3N4L588"/>
<dbReference type="PANTHER" id="PTHR46072:SF10">
    <property type="entry name" value="ACETAMIDASE"/>
    <property type="match status" value="1"/>
</dbReference>
<name>A0A3N4L588_9PEZI</name>
<dbReference type="InterPro" id="IPR023631">
    <property type="entry name" value="Amidase_dom"/>
</dbReference>
<dbReference type="EMBL" id="ML119108">
    <property type="protein sequence ID" value="RPB16662.1"/>
    <property type="molecule type" value="Genomic_DNA"/>
</dbReference>
<evidence type="ECO:0000256" key="1">
    <source>
        <dbReference type="ARBA" id="ARBA00001311"/>
    </source>
</evidence>
<organism evidence="8 9">
    <name type="scientific">Morchella conica CCBAS932</name>
    <dbReference type="NCBI Taxonomy" id="1392247"/>
    <lineage>
        <taxon>Eukaryota</taxon>
        <taxon>Fungi</taxon>
        <taxon>Dikarya</taxon>
        <taxon>Ascomycota</taxon>
        <taxon>Pezizomycotina</taxon>
        <taxon>Pezizomycetes</taxon>
        <taxon>Pezizales</taxon>
        <taxon>Morchellaceae</taxon>
        <taxon>Morchella</taxon>
    </lineage>
</organism>